<dbReference type="InterPro" id="IPR051266">
    <property type="entry name" value="CLCR"/>
</dbReference>
<dbReference type="InterPro" id="IPR002035">
    <property type="entry name" value="VWF_A"/>
</dbReference>
<dbReference type="Pfam" id="PF13519">
    <property type="entry name" value="VWA_2"/>
    <property type="match status" value="1"/>
</dbReference>
<dbReference type="STRING" id="686624.SAMN04488242_2356"/>
<dbReference type="EMBL" id="FNGP01000004">
    <property type="protein sequence ID" value="SDL65959.1"/>
    <property type="molecule type" value="Genomic_DNA"/>
</dbReference>
<keyword evidence="1" id="KW-1133">Transmembrane helix</keyword>
<feature type="transmembrane region" description="Helical" evidence="1">
    <location>
        <begin position="12"/>
        <end position="30"/>
    </location>
</feature>
<reference evidence="3 4" key="1">
    <citation type="submission" date="2016-10" db="EMBL/GenBank/DDBJ databases">
        <authorList>
            <person name="de Groot N.N."/>
        </authorList>
    </citation>
    <scope>NUCLEOTIDE SEQUENCE [LARGE SCALE GENOMIC DNA]</scope>
    <source>
        <strain evidence="3 4">CGMCC 1.9159</strain>
    </source>
</reference>
<keyword evidence="4" id="KW-1185">Reference proteome</keyword>
<organism evidence="3 4">
    <name type="scientific">Tessaracoccus oleiagri</name>
    <dbReference type="NCBI Taxonomy" id="686624"/>
    <lineage>
        <taxon>Bacteria</taxon>
        <taxon>Bacillati</taxon>
        <taxon>Actinomycetota</taxon>
        <taxon>Actinomycetes</taxon>
        <taxon>Propionibacteriales</taxon>
        <taxon>Propionibacteriaceae</taxon>
        <taxon>Tessaracoccus</taxon>
    </lineage>
</organism>
<accession>A0A1G9LVH8</accession>
<dbReference type="SUPFAM" id="SSF53300">
    <property type="entry name" value="vWA-like"/>
    <property type="match status" value="1"/>
</dbReference>
<proteinExistence type="predicted"/>
<keyword evidence="1" id="KW-0472">Membrane</keyword>
<gene>
    <name evidence="3" type="ORF">SAMN04488242_2356</name>
</gene>
<dbReference type="Proteomes" id="UP000199475">
    <property type="component" value="Unassembled WGS sequence"/>
</dbReference>
<evidence type="ECO:0000259" key="2">
    <source>
        <dbReference type="PROSITE" id="PS50234"/>
    </source>
</evidence>
<keyword evidence="1" id="KW-0812">Transmembrane</keyword>
<feature type="transmembrane region" description="Helical" evidence="1">
    <location>
        <begin position="298"/>
        <end position="318"/>
    </location>
</feature>
<dbReference type="PROSITE" id="PS50234">
    <property type="entry name" value="VWFA"/>
    <property type="match status" value="1"/>
</dbReference>
<feature type="domain" description="VWFA" evidence="2">
    <location>
        <begin position="90"/>
        <end position="281"/>
    </location>
</feature>
<dbReference type="Gene3D" id="3.40.50.410">
    <property type="entry name" value="von Willebrand factor, type A domain"/>
    <property type="match status" value="1"/>
</dbReference>
<name>A0A1G9LVH8_9ACTN</name>
<protein>
    <submittedName>
        <fullName evidence="3">Ca-activated chloride channel family protein</fullName>
    </submittedName>
</protein>
<dbReference type="SMART" id="SM00327">
    <property type="entry name" value="VWA"/>
    <property type="match status" value="1"/>
</dbReference>
<dbReference type="PANTHER" id="PTHR10579">
    <property type="entry name" value="CALCIUM-ACTIVATED CHLORIDE CHANNEL REGULATOR"/>
    <property type="match status" value="1"/>
</dbReference>
<evidence type="ECO:0000313" key="4">
    <source>
        <dbReference type="Proteomes" id="UP000199475"/>
    </source>
</evidence>
<dbReference type="InterPro" id="IPR036465">
    <property type="entry name" value="vWFA_dom_sf"/>
</dbReference>
<sequence length="321" mass="34220">MTDFALDFMYPSRLWALLVIPGIAAIYLLLASRAQSRRRRPHDRLRLVVPKDPAWKRHGAVLLALLSVASLIVAWAVPMDYANQPRDRATVVVAIDVSWSMEAEDIEPNRLEAAKDSAKQFIATLPPGFNVAVVTFAGTAQLAVPPTVDRGAAERAIDALRLAPSTAIGEGIYASLDSLALVPPDPDDPERGAPAVIVLLSDGATNMGRSSAGAAQAAADRGVPVHTIAYGTDSGYVVDDMGQRQRVPVDHYELNEIARISGGTKYAAESAGELRQTYEAIGESVGYERVPAEVTDRYAGLALVFAVLAALGVISLGARWP</sequence>
<dbReference type="AlphaFoldDB" id="A0A1G9LVH8"/>
<evidence type="ECO:0000256" key="1">
    <source>
        <dbReference type="SAM" id="Phobius"/>
    </source>
</evidence>
<feature type="transmembrane region" description="Helical" evidence="1">
    <location>
        <begin position="60"/>
        <end position="78"/>
    </location>
</feature>
<dbReference type="PANTHER" id="PTHR10579:SF43">
    <property type="entry name" value="ZINC FINGER (C3HC4-TYPE RING FINGER) FAMILY PROTEIN"/>
    <property type="match status" value="1"/>
</dbReference>
<evidence type="ECO:0000313" key="3">
    <source>
        <dbReference type="EMBL" id="SDL65959.1"/>
    </source>
</evidence>